<dbReference type="GO" id="GO:0071770">
    <property type="term" value="P:DIM/DIP cell wall layer assembly"/>
    <property type="evidence" value="ECO:0007669"/>
    <property type="project" value="TreeGrafter"/>
</dbReference>
<evidence type="ECO:0000313" key="6">
    <source>
        <dbReference type="Proteomes" id="UP000315344"/>
    </source>
</evidence>
<keyword evidence="3" id="KW-0175">Coiled coil</keyword>
<dbReference type="PANTHER" id="PTHR40048:SF1">
    <property type="entry name" value="RHAMNOSYL O-METHYLTRANSFERASE"/>
    <property type="match status" value="1"/>
</dbReference>
<dbReference type="Pfam" id="PF13578">
    <property type="entry name" value="Methyltransf_24"/>
    <property type="match status" value="1"/>
</dbReference>
<dbReference type="Gene3D" id="3.40.50.150">
    <property type="entry name" value="Vaccinia Virus protein VP39"/>
    <property type="match status" value="1"/>
</dbReference>
<proteinExistence type="predicted"/>
<accession>A0A533I682</accession>
<dbReference type="EMBL" id="VAFL01000009">
    <property type="protein sequence ID" value="TKW66037.1"/>
    <property type="molecule type" value="Genomic_DNA"/>
</dbReference>
<reference evidence="5 6" key="1">
    <citation type="journal article" date="2017" name="Nat. Commun.">
        <title>In situ click chemistry generation of cyclooxygenase-2 inhibitors.</title>
        <authorList>
            <person name="Bhardwaj A."/>
            <person name="Kaur J."/>
            <person name="Wuest M."/>
            <person name="Wuest F."/>
        </authorList>
    </citation>
    <scope>NUCLEOTIDE SEQUENCE [LARGE SCALE GENOMIC DNA]</scope>
    <source>
        <strain evidence="5">S2_012_000_R3_94</strain>
    </source>
</reference>
<feature type="region of interest" description="Disordered" evidence="4">
    <location>
        <begin position="396"/>
        <end position="425"/>
    </location>
</feature>
<dbReference type="GO" id="GO:0008168">
    <property type="term" value="F:methyltransferase activity"/>
    <property type="evidence" value="ECO:0007669"/>
    <property type="project" value="UniProtKB-KW"/>
</dbReference>
<name>A0A533I682_PARDE</name>
<protein>
    <recommendedName>
        <fullName evidence="7">Class I SAM-dependent methyltransferase</fullName>
    </recommendedName>
</protein>
<keyword evidence="1" id="KW-0489">Methyltransferase</keyword>
<dbReference type="InterPro" id="IPR029063">
    <property type="entry name" value="SAM-dependent_MTases_sf"/>
</dbReference>
<evidence type="ECO:0000256" key="2">
    <source>
        <dbReference type="ARBA" id="ARBA00022679"/>
    </source>
</evidence>
<dbReference type="Proteomes" id="UP000315344">
    <property type="component" value="Unassembled WGS sequence"/>
</dbReference>
<dbReference type="GO" id="GO:0032259">
    <property type="term" value="P:methylation"/>
    <property type="evidence" value="ECO:0007669"/>
    <property type="project" value="UniProtKB-KW"/>
</dbReference>
<dbReference type="SUPFAM" id="SSF53335">
    <property type="entry name" value="S-adenosyl-L-methionine-dependent methyltransferases"/>
    <property type="match status" value="1"/>
</dbReference>
<sequence length="517" mass="58223">MRANYRAKSAWTEHLPFAFWVIQALRPRSLVELGSHLGTSYFGFCQAVSRFGTDTACYAVDTWQGDEHAGFYGNEVFDTVTAYNTANFSGFSTLIRSTFDEALSYFTDGSVDLLHIDGCHSYDAVRADFESWLPKLSDRGLVLLHDTNVRERDFGVFRLLEEIRKDYPVFEFRHGHGLGVVGVGSDLPDEIRDLLAADKIADRSRDIRKIFSRLGEDCQTRTALDLKTAEAARLEGVITKERERIKVLEDRLTAQQDANAALKAAQVERNAERDADNKAARMVLEENHGKIKSSLMREHGTAQSALKAEHERALAALKVQHEADVARLKQETERLIGENRSMGEKADEMALLIKRHEAEIATRDADEQSRQDETGRLQTELATLTRRLLELQTTHDNHAEEASRSGSDLAARNAAVTSNSRQTESDLKQRIEITIQNAAELIRVFAPDHPSRTSVLLSPGVRALIKKVEAEGIVDTDWYLQRNPDVKEADMAPARHYVLYGAAEKRMPRDMSKPFRK</sequence>
<gene>
    <name evidence="5" type="ORF">DI616_12575</name>
</gene>
<dbReference type="GO" id="GO:0005886">
    <property type="term" value="C:plasma membrane"/>
    <property type="evidence" value="ECO:0007669"/>
    <property type="project" value="TreeGrafter"/>
</dbReference>
<organism evidence="5 6">
    <name type="scientific">Paracoccus denitrificans</name>
    <dbReference type="NCBI Taxonomy" id="266"/>
    <lineage>
        <taxon>Bacteria</taxon>
        <taxon>Pseudomonadati</taxon>
        <taxon>Pseudomonadota</taxon>
        <taxon>Alphaproteobacteria</taxon>
        <taxon>Rhodobacterales</taxon>
        <taxon>Paracoccaceae</taxon>
        <taxon>Paracoccus</taxon>
    </lineage>
</organism>
<dbReference type="PANTHER" id="PTHR40048">
    <property type="entry name" value="RHAMNOSYL O-METHYLTRANSFERASE"/>
    <property type="match status" value="1"/>
</dbReference>
<feature type="coiled-coil region" evidence="3">
    <location>
        <begin position="231"/>
        <end position="265"/>
    </location>
</feature>
<evidence type="ECO:0008006" key="7">
    <source>
        <dbReference type="Google" id="ProtNLM"/>
    </source>
</evidence>
<evidence type="ECO:0000313" key="5">
    <source>
        <dbReference type="EMBL" id="TKW66037.1"/>
    </source>
</evidence>
<evidence type="ECO:0000256" key="1">
    <source>
        <dbReference type="ARBA" id="ARBA00022603"/>
    </source>
</evidence>
<evidence type="ECO:0000256" key="3">
    <source>
        <dbReference type="SAM" id="Coils"/>
    </source>
</evidence>
<evidence type="ECO:0000256" key="4">
    <source>
        <dbReference type="SAM" id="MobiDB-lite"/>
    </source>
</evidence>
<keyword evidence="2" id="KW-0808">Transferase</keyword>
<dbReference type="AlphaFoldDB" id="A0A533I682"/>
<comment type="caution">
    <text evidence="5">The sequence shown here is derived from an EMBL/GenBank/DDBJ whole genome shotgun (WGS) entry which is preliminary data.</text>
</comment>